<comment type="caution">
    <text evidence="1">The sequence shown here is derived from an EMBL/GenBank/DDBJ whole genome shotgun (WGS) entry which is preliminary data.</text>
</comment>
<gene>
    <name evidence="1" type="ORF">GDO78_013678</name>
</gene>
<protein>
    <submittedName>
        <fullName evidence="1">Uncharacterized protein</fullName>
    </submittedName>
</protein>
<sequence>MFCVRFYVICTFHVQRNFCAPFLPDFHRKFPSLSMRRGEICMLQVCSGFLVTSSGGFAADFLTVRTARPRRCWNSECRLQLRL</sequence>
<keyword evidence="2" id="KW-1185">Reference proteome</keyword>
<dbReference type="AlphaFoldDB" id="A0A8J6EMG7"/>
<reference evidence="1" key="1">
    <citation type="thesis" date="2020" institute="ProQuest LLC" country="789 East Eisenhower Parkway, Ann Arbor, MI, USA">
        <title>Comparative Genomics and Chromosome Evolution.</title>
        <authorList>
            <person name="Mudd A.B."/>
        </authorList>
    </citation>
    <scope>NUCLEOTIDE SEQUENCE</scope>
    <source>
        <strain evidence="1">HN-11 Male</strain>
        <tissue evidence="1">Kidney and liver</tissue>
    </source>
</reference>
<dbReference type="EMBL" id="WNTK01000115">
    <property type="protein sequence ID" value="KAG9471700.1"/>
    <property type="molecule type" value="Genomic_DNA"/>
</dbReference>
<name>A0A8J6EMG7_ELECQ</name>
<evidence type="ECO:0000313" key="2">
    <source>
        <dbReference type="Proteomes" id="UP000770717"/>
    </source>
</evidence>
<organism evidence="1 2">
    <name type="scientific">Eleutherodactylus coqui</name>
    <name type="common">Puerto Rican coqui</name>
    <dbReference type="NCBI Taxonomy" id="57060"/>
    <lineage>
        <taxon>Eukaryota</taxon>
        <taxon>Metazoa</taxon>
        <taxon>Chordata</taxon>
        <taxon>Craniata</taxon>
        <taxon>Vertebrata</taxon>
        <taxon>Euteleostomi</taxon>
        <taxon>Amphibia</taxon>
        <taxon>Batrachia</taxon>
        <taxon>Anura</taxon>
        <taxon>Neobatrachia</taxon>
        <taxon>Hyloidea</taxon>
        <taxon>Eleutherodactylidae</taxon>
        <taxon>Eleutherodactylinae</taxon>
        <taxon>Eleutherodactylus</taxon>
        <taxon>Eleutherodactylus</taxon>
    </lineage>
</organism>
<proteinExistence type="predicted"/>
<dbReference type="Proteomes" id="UP000770717">
    <property type="component" value="Unassembled WGS sequence"/>
</dbReference>
<accession>A0A8J6EMG7</accession>
<dbReference type="OrthoDB" id="240216at2759"/>
<evidence type="ECO:0000313" key="1">
    <source>
        <dbReference type="EMBL" id="KAG9471700.1"/>
    </source>
</evidence>